<comment type="caution">
    <text evidence="2">The sequence shown here is derived from an EMBL/GenBank/DDBJ whole genome shotgun (WGS) entry which is preliminary data.</text>
</comment>
<proteinExistence type="predicted"/>
<protein>
    <submittedName>
        <fullName evidence="2">GNAT family N-acetyltransferase</fullName>
    </submittedName>
</protein>
<dbReference type="InterPro" id="IPR000182">
    <property type="entry name" value="GNAT_dom"/>
</dbReference>
<evidence type="ECO:0000313" key="3">
    <source>
        <dbReference type="Proteomes" id="UP000305238"/>
    </source>
</evidence>
<dbReference type="PANTHER" id="PTHR43610">
    <property type="entry name" value="BLL6696 PROTEIN"/>
    <property type="match status" value="1"/>
</dbReference>
<dbReference type="GO" id="GO:0016747">
    <property type="term" value="F:acyltransferase activity, transferring groups other than amino-acyl groups"/>
    <property type="evidence" value="ECO:0007669"/>
    <property type="project" value="InterPro"/>
</dbReference>
<sequence length="197" mass="21952">MSDAWFERPVLTGQYVRLEPLSPAHAEGLFEASKDPEVWAWLSERQPTTAGEMGVLVERALADCERRVRLPWAQIDTATGEVAGTTSYYEATPSHRGLCIGHTWLGARWQRTGVNTEAKLLLLGRAFDELGAIRVGWHTHVRNARSRAAIERLGAAFEGVHRKHRIRPDGSVRDTAVYGMTDDDWPAAAAALRARLR</sequence>
<dbReference type="AlphaFoldDB" id="A0A5S4GJP2"/>
<dbReference type="OrthoDB" id="9795199at2"/>
<evidence type="ECO:0000313" key="2">
    <source>
        <dbReference type="EMBL" id="TMR32791.1"/>
    </source>
</evidence>
<dbReference type="EMBL" id="VCKZ01000255">
    <property type="protein sequence ID" value="TMR32791.1"/>
    <property type="molecule type" value="Genomic_DNA"/>
</dbReference>
<dbReference type="PROSITE" id="PS51186">
    <property type="entry name" value="GNAT"/>
    <property type="match status" value="1"/>
</dbReference>
<organism evidence="2 3">
    <name type="scientific">Actinomadura geliboluensis</name>
    <dbReference type="NCBI Taxonomy" id="882440"/>
    <lineage>
        <taxon>Bacteria</taxon>
        <taxon>Bacillati</taxon>
        <taxon>Actinomycetota</taxon>
        <taxon>Actinomycetes</taxon>
        <taxon>Streptosporangiales</taxon>
        <taxon>Thermomonosporaceae</taxon>
        <taxon>Actinomadura</taxon>
    </lineage>
</organism>
<name>A0A5S4GJP2_9ACTN</name>
<dbReference type="InterPro" id="IPR016181">
    <property type="entry name" value="Acyl_CoA_acyltransferase"/>
</dbReference>
<keyword evidence="2" id="KW-0808">Transferase</keyword>
<gene>
    <name evidence="2" type="ORF">ETD96_28835</name>
</gene>
<accession>A0A5S4GJP2</accession>
<evidence type="ECO:0000259" key="1">
    <source>
        <dbReference type="PROSITE" id="PS51186"/>
    </source>
</evidence>
<dbReference type="Proteomes" id="UP000305238">
    <property type="component" value="Unassembled WGS sequence"/>
</dbReference>
<feature type="domain" description="N-acetyltransferase" evidence="1">
    <location>
        <begin position="16"/>
        <end position="183"/>
    </location>
</feature>
<dbReference type="PANTHER" id="PTHR43610:SF1">
    <property type="entry name" value="N-ACETYLTRANSFERASE DOMAIN-CONTAINING PROTEIN"/>
    <property type="match status" value="1"/>
</dbReference>
<keyword evidence="3" id="KW-1185">Reference proteome</keyword>
<dbReference type="Gene3D" id="3.40.630.30">
    <property type="match status" value="1"/>
</dbReference>
<dbReference type="SUPFAM" id="SSF55729">
    <property type="entry name" value="Acyl-CoA N-acyltransferases (Nat)"/>
    <property type="match status" value="1"/>
</dbReference>
<dbReference type="Pfam" id="PF13302">
    <property type="entry name" value="Acetyltransf_3"/>
    <property type="match status" value="1"/>
</dbReference>
<reference evidence="2 3" key="1">
    <citation type="submission" date="2019-05" db="EMBL/GenBank/DDBJ databases">
        <title>Draft genome sequence of Actinomadura geliboluensis A8036.</title>
        <authorList>
            <person name="Saricaoglu S."/>
            <person name="Isik K."/>
        </authorList>
    </citation>
    <scope>NUCLEOTIDE SEQUENCE [LARGE SCALE GENOMIC DNA]</scope>
    <source>
        <strain evidence="2 3">A8036</strain>
    </source>
</reference>
<dbReference type="RefSeq" id="WP_138639644.1">
    <property type="nucleotide sequence ID" value="NZ_VCKZ01000255.1"/>
</dbReference>